<evidence type="ECO:0000256" key="1">
    <source>
        <dbReference type="SAM" id="MobiDB-lite"/>
    </source>
</evidence>
<accession>A0A423GLT6</accession>
<dbReference type="RefSeq" id="WP_123584410.1">
    <property type="nucleotide sequence ID" value="NZ_MOBI01000024.1"/>
</dbReference>
<reference evidence="2 3" key="1">
    <citation type="submission" date="2016-10" db="EMBL/GenBank/DDBJ databases">
        <title>Comparative genome analysis of multiple Pseudomonas spp. focuses on biocontrol and plant growth promoting traits.</title>
        <authorList>
            <person name="Tao X.-Y."/>
            <person name="Taylor C.G."/>
        </authorList>
    </citation>
    <scope>NUCLEOTIDE SEQUENCE [LARGE SCALE GENOMIC DNA]</scope>
    <source>
        <strain evidence="2 3">37D10</strain>
    </source>
</reference>
<protein>
    <submittedName>
        <fullName evidence="2">Uncharacterized protein</fullName>
    </submittedName>
</protein>
<name>A0A423GLT6_9PSED</name>
<evidence type="ECO:0000313" key="2">
    <source>
        <dbReference type="EMBL" id="ROM92155.1"/>
    </source>
</evidence>
<organism evidence="2 3">
    <name type="scientific">Pseudomonas brassicacearum</name>
    <dbReference type="NCBI Taxonomy" id="930166"/>
    <lineage>
        <taxon>Bacteria</taxon>
        <taxon>Pseudomonadati</taxon>
        <taxon>Pseudomonadota</taxon>
        <taxon>Gammaproteobacteria</taxon>
        <taxon>Pseudomonadales</taxon>
        <taxon>Pseudomonadaceae</taxon>
        <taxon>Pseudomonas</taxon>
    </lineage>
</organism>
<comment type="caution">
    <text evidence="2">The sequence shown here is derived from an EMBL/GenBank/DDBJ whole genome shotgun (WGS) entry which is preliminary data.</text>
</comment>
<dbReference type="Proteomes" id="UP000284684">
    <property type="component" value="Unassembled WGS sequence"/>
</dbReference>
<proteinExistence type="predicted"/>
<evidence type="ECO:0000313" key="3">
    <source>
        <dbReference type="Proteomes" id="UP000284684"/>
    </source>
</evidence>
<feature type="region of interest" description="Disordered" evidence="1">
    <location>
        <begin position="780"/>
        <end position="809"/>
    </location>
</feature>
<sequence length="1541" mass="172546">MPDSSTTRPVSGASAPLFSDLLRQLSSGPSIREVSSTALRPALKALYPQLDINPSLVFVVTPTWQIIEGEVVPGISRVESLTGTLVRHGLHKTAVTYIDGEHYLSRQPNGGTPIQLPVKIDAIGRLINELAPLLFVAYQEQQLDFWNQTGSAAMPRWQELSRSLHKIWNVDNVKGWDDDQCAMARNLFNYPDLAVRLPHDKYLSRSYLIDLDIQDGETSKHVRLLDIAVLIGVVGTRALILTYSIANDFQSFDTLEQLGQSLLAHLETPATAMQWRLFEPSGNFFDLLACTIIASQNDAIGVIDPSTPRPASKPGHHVSSVANDFDGVSAKEYSRYNRIHDLLPAWLAKASSADLSSYSRYLLDLAQLQGENAGRSFQDGIPSIQDFALQAIRRQMLIEHPDAAKLKLEDIEIVVTSAVVWGTFVLPGKTDITRIPLTELALENLIAIPLGNKIVHCKNADAVPVWMTPTYLEGLVSQVNIGQTYPALIKRTLIDATLDTPRRQNLYARHLRLQLPLLALQNKIRGEAGIDERGYRYVAAVMESSSENRQVDGHEIVMRPLAFFPSLEPDATPDEVDNMFVIGPSVQGTGPVLLYRPLLTPALMQYPSTENLLYAIKHSKELRLSVLAWLPDSARTNYARYVFPGELPSVWSLSQLLVDPLTPLTMTGSISFGERVIEDDLMPTLFNANASALITLADRQSVSNAENRWATLKQSAWMIFNAALPFLGRTVGTAAWIWQIMDDLQQAADARENADGQHEWAALTDVFLTLAMVLVSHATAPRESAQKTTTPHSSGPRETALPDKVSVTRKPDVATDTLPALHETSLHSDTALIRSRLSLGHLLDSFKIPKPKGLGQPAIEQGPHQHLSPLGQKWYAKVSERWFEVTVNDNDDVLITDSRQSPVRTGPLLISNTAGEWFIDTRLRLRGGGLKSRREQMQRENKARIAELRTQLAAFDLEMDSKRAELASAHTALNNAPGTSAEARRQLFLDKLDTRLKDYDVALDRLKTLNRLDTVPNYRTAMVELLGTQLFFNQTRIDQQQTTYNQTLRRTFELLEQAETGGKELDRGTLQKMTDLTEELINKIEFAHSRFEELSVLGKNAAELTQEYKQKLPTFDVQDLKAFQVTLAKELCLKDSNTPLMTEARIAMNSIGEDADLTIQASLDVTLEDNELNLGERIETLNTLVSQFAAIDQRLEDFATDYPEQLAQQQFDRLRKRTNEFDQATVNYLVQLLREREALEPKPGPSRVTAPPRKKIIKTRYKGIVVGEVRKDTPIDEVLVDVTEPMTGKVIATFHEKTPGVWLERETGKPAPTTDPKLDLGARITLGQALFDGLEAFIQRTRAHAKRPNRIPVEIEDMFQQQARKLKRAADGIEEALRTGNTTDTQSDSAKTLKKQLTEAVARLYSEGHITRLEMIKLQPPTAARIEWLRSKNAVDIIRNGERRRLKSPGKDYLQEYEILDRKTRKPLWYAHFHYAGLAGPADSFTAAHLKTRDQRLLKGRFDWRATTSNHELIAVYRSEISPQQAKELFFTQTPPSASGS</sequence>
<dbReference type="EMBL" id="MOBI01000024">
    <property type="protein sequence ID" value="ROM92155.1"/>
    <property type="molecule type" value="Genomic_DNA"/>
</dbReference>
<gene>
    <name evidence="2" type="ORF">BK658_22700</name>
</gene>